<gene>
    <name evidence="3" type="ORF">BOKJ2_LOCUS5217</name>
</gene>
<evidence type="ECO:0000313" key="3">
    <source>
        <dbReference type="EMBL" id="CAD5213687.1"/>
    </source>
</evidence>
<feature type="region of interest" description="Disordered" evidence="2">
    <location>
        <begin position="274"/>
        <end position="322"/>
    </location>
</feature>
<evidence type="ECO:0000256" key="1">
    <source>
        <dbReference type="SAM" id="Coils"/>
    </source>
</evidence>
<feature type="region of interest" description="Disordered" evidence="2">
    <location>
        <begin position="160"/>
        <end position="208"/>
    </location>
</feature>
<feature type="compositionally biased region" description="Pro residues" evidence="2">
    <location>
        <begin position="185"/>
        <end position="194"/>
    </location>
</feature>
<dbReference type="Proteomes" id="UP000783686">
    <property type="component" value="Unassembled WGS sequence"/>
</dbReference>
<evidence type="ECO:0000256" key="2">
    <source>
        <dbReference type="SAM" id="MobiDB-lite"/>
    </source>
</evidence>
<feature type="compositionally biased region" description="Low complexity" evidence="2">
    <location>
        <begin position="195"/>
        <end position="208"/>
    </location>
</feature>
<evidence type="ECO:0000313" key="4">
    <source>
        <dbReference type="Proteomes" id="UP000614601"/>
    </source>
</evidence>
<organism evidence="3 4">
    <name type="scientific">Bursaphelenchus okinawaensis</name>
    <dbReference type="NCBI Taxonomy" id="465554"/>
    <lineage>
        <taxon>Eukaryota</taxon>
        <taxon>Metazoa</taxon>
        <taxon>Ecdysozoa</taxon>
        <taxon>Nematoda</taxon>
        <taxon>Chromadorea</taxon>
        <taxon>Rhabditida</taxon>
        <taxon>Tylenchina</taxon>
        <taxon>Tylenchomorpha</taxon>
        <taxon>Aphelenchoidea</taxon>
        <taxon>Aphelenchoididae</taxon>
        <taxon>Bursaphelenchus</taxon>
    </lineage>
</organism>
<dbReference type="Proteomes" id="UP000614601">
    <property type="component" value="Unassembled WGS sequence"/>
</dbReference>
<feature type="coiled-coil region" evidence="1">
    <location>
        <begin position="6"/>
        <end position="138"/>
    </location>
</feature>
<dbReference type="EMBL" id="CAJFCW020000003">
    <property type="protein sequence ID" value="CAG9101369.1"/>
    <property type="molecule type" value="Genomic_DNA"/>
</dbReference>
<accession>A0A811KDX9</accession>
<comment type="caution">
    <text evidence="3">The sequence shown here is derived from an EMBL/GenBank/DDBJ whole genome shotgun (WGS) entry which is preliminary data.</text>
</comment>
<protein>
    <submittedName>
        <fullName evidence="3">Uncharacterized protein</fullName>
    </submittedName>
</protein>
<name>A0A811KDX9_9BILA</name>
<feature type="compositionally biased region" description="Low complexity" evidence="2">
    <location>
        <begin position="283"/>
        <end position="292"/>
    </location>
</feature>
<feature type="compositionally biased region" description="Basic and acidic residues" evidence="2">
    <location>
        <begin position="161"/>
        <end position="173"/>
    </location>
</feature>
<dbReference type="OrthoDB" id="5814613at2759"/>
<proteinExistence type="predicted"/>
<keyword evidence="1" id="KW-0175">Coiled coil</keyword>
<sequence length="322" mass="37112">MTADRIAKLEQELSYYKELYEVEKETNELNDIKIKELNMANNQDRQKFEMERYKLKNDIRKLETERDRRKEDDSASTLYRQRIHQLEKEVNNLHERVRIAENMATKLEETCRAKDFEYAELQKDYELCLARCNALELQLMSMSQNFDSSSLSNSVLSLNATDKEPSDSLRPSESEDTPSQNGHPTPVPSPPLPSPNNGANSSAENENPSPIEQLKAQLTKRVSDEGHVLKDVDMNMARNYCESHPNDIDALLRFADLIRTIRFDSLKTNVPTLDKSPLERRSAPSPSRIPRAVQMGMDSLKSLRKRREPLKPTTHQKAPVKR</sequence>
<dbReference type="AlphaFoldDB" id="A0A811KDX9"/>
<dbReference type="EMBL" id="CAJFDH010000003">
    <property type="protein sequence ID" value="CAD5213687.1"/>
    <property type="molecule type" value="Genomic_DNA"/>
</dbReference>
<reference evidence="3" key="1">
    <citation type="submission" date="2020-09" db="EMBL/GenBank/DDBJ databases">
        <authorList>
            <person name="Kikuchi T."/>
        </authorList>
    </citation>
    <scope>NUCLEOTIDE SEQUENCE</scope>
    <source>
        <strain evidence="3">SH1</strain>
    </source>
</reference>
<keyword evidence="4" id="KW-1185">Reference proteome</keyword>